<name>A0A5C6E5D7_9BACT</name>
<evidence type="ECO:0000313" key="3">
    <source>
        <dbReference type="EMBL" id="TWU43905.1"/>
    </source>
</evidence>
<dbReference type="OrthoDB" id="9776919at2"/>
<dbReference type="AlphaFoldDB" id="A0A5C6E5D7"/>
<dbReference type="InterPro" id="IPR052188">
    <property type="entry name" value="Ni-pincer_cofactor_biosynth"/>
</dbReference>
<dbReference type="Proteomes" id="UP000315471">
    <property type="component" value="Unassembled WGS sequence"/>
</dbReference>
<protein>
    <submittedName>
        <fullName evidence="3">tRNA-specific 2-thiouridylase MnmA</fullName>
    </submittedName>
</protein>
<dbReference type="InterPro" id="IPR005232">
    <property type="entry name" value="LarE"/>
</dbReference>
<sequence>MSSVSENANLLIDHLRPLGRVVIAFSGGVDSSVVAAAAALAGLDSAIAVTGHSASVPEWQIDWAKRIASQIGIDHQIVDTREGERASYVRNDSKRCFYCKQTLYQTLATLAVRYDGAVILSGTNADDLGDYRPGIEAGNLASVKTPLADLGLGKQDVRELARHFKLDNAELPASPCLASRISYGVAVTPDRLDRIERAEAWLRGQGFSDLRVRLHADELARVELLPSEQDRLRENRLAERMNQFFRSLGFQFVTVDVEGLRSGSLNQVLVGFDLTRPSTSTSTGTAR</sequence>
<dbReference type="EMBL" id="SJPY01000002">
    <property type="protein sequence ID" value="TWU43905.1"/>
    <property type="molecule type" value="Genomic_DNA"/>
</dbReference>
<dbReference type="GO" id="GO:0006529">
    <property type="term" value="P:asparagine biosynthetic process"/>
    <property type="evidence" value="ECO:0007669"/>
    <property type="project" value="InterPro"/>
</dbReference>
<dbReference type="PIRSF" id="PIRSF006661">
    <property type="entry name" value="PP-lp_UCP006661"/>
    <property type="match status" value="1"/>
</dbReference>
<dbReference type="Gene3D" id="3.40.50.620">
    <property type="entry name" value="HUPs"/>
    <property type="match status" value="1"/>
</dbReference>
<evidence type="ECO:0000256" key="1">
    <source>
        <dbReference type="PIRSR" id="PIRSR006661-1"/>
    </source>
</evidence>
<dbReference type="GO" id="GO:0004066">
    <property type="term" value="F:asparagine synthase (glutamine-hydrolyzing) activity"/>
    <property type="evidence" value="ECO:0007669"/>
    <property type="project" value="InterPro"/>
</dbReference>
<reference evidence="3 4" key="1">
    <citation type="submission" date="2019-02" db="EMBL/GenBank/DDBJ databases">
        <title>Deep-cultivation of Planctomycetes and their phenomic and genomic characterization uncovers novel biology.</title>
        <authorList>
            <person name="Wiegand S."/>
            <person name="Jogler M."/>
            <person name="Boedeker C."/>
            <person name="Pinto D."/>
            <person name="Vollmers J."/>
            <person name="Rivas-Marin E."/>
            <person name="Kohn T."/>
            <person name="Peeters S.H."/>
            <person name="Heuer A."/>
            <person name="Rast P."/>
            <person name="Oberbeckmann S."/>
            <person name="Bunk B."/>
            <person name="Jeske O."/>
            <person name="Meyerdierks A."/>
            <person name="Storesund J.E."/>
            <person name="Kallscheuer N."/>
            <person name="Luecker S."/>
            <person name="Lage O.M."/>
            <person name="Pohl T."/>
            <person name="Merkel B.J."/>
            <person name="Hornburger P."/>
            <person name="Mueller R.-W."/>
            <person name="Bruemmer F."/>
            <person name="Labrenz M."/>
            <person name="Spormann A.M."/>
            <person name="Op Den Camp H."/>
            <person name="Overmann J."/>
            <person name="Amann R."/>
            <person name="Jetten M.S.M."/>
            <person name="Mascher T."/>
            <person name="Medema M.H."/>
            <person name="Devos D.P."/>
            <person name="Kaster A.-K."/>
            <person name="Ovreas L."/>
            <person name="Rohde M."/>
            <person name="Galperin M.Y."/>
            <person name="Jogler C."/>
        </authorList>
    </citation>
    <scope>NUCLEOTIDE SEQUENCE [LARGE SCALE GENOMIC DNA]</scope>
    <source>
        <strain evidence="3 4">Q31b</strain>
    </source>
</reference>
<evidence type="ECO:0000313" key="4">
    <source>
        <dbReference type="Proteomes" id="UP000315471"/>
    </source>
</evidence>
<dbReference type="InterPro" id="IPR014729">
    <property type="entry name" value="Rossmann-like_a/b/a_fold"/>
</dbReference>
<dbReference type="GO" id="GO:0016783">
    <property type="term" value="F:sulfurtransferase activity"/>
    <property type="evidence" value="ECO:0007669"/>
    <property type="project" value="InterPro"/>
</dbReference>
<keyword evidence="4" id="KW-1185">Reference proteome</keyword>
<dbReference type="PANTHER" id="PTHR43169:SF2">
    <property type="entry name" value="NAD_GMP SYNTHASE DOMAIN-CONTAINING PROTEIN"/>
    <property type="match status" value="1"/>
</dbReference>
<dbReference type="CDD" id="cd01990">
    <property type="entry name" value="LarE-like"/>
    <property type="match status" value="1"/>
</dbReference>
<accession>A0A5C6E5D7</accession>
<organism evidence="3 4">
    <name type="scientific">Novipirellula aureliae</name>
    <dbReference type="NCBI Taxonomy" id="2527966"/>
    <lineage>
        <taxon>Bacteria</taxon>
        <taxon>Pseudomonadati</taxon>
        <taxon>Planctomycetota</taxon>
        <taxon>Planctomycetia</taxon>
        <taxon>Pirellulales</taxon>
        <taxon>Pirellulaceae</taxon>
        <taxon>Novipirellula</taxon>
    </lineage>
</organism>
<dbReference type="Pfam" id="PF00733">
    <property type="entry name" value="Asn_synthase"/>
    <property type="match status" value="1"/>
</dbReference>
<evidence type="ECO:0000259" key="2">
    <source>
        <dbReference type="Pfam" id="PF00733"/>
    </source>
</evidence>
<comment type="caution">
    <text evidence="3">The sequence shown here is derived from an EMBL/GenBank/DDBJ whole genome shotgun (WGS) entry which is preliminary data.</text>
</comment>
<feature type="domain" description="Asparagine synthetase" evidence="2">
    <location>
        <begin position="18"/>
        <end position="127"/>
    </location>
</feature>
<dbReference type="InterPro" id="IPR001962">
    <property type="entry name" value="Asn_synthase"/>
</dbReference>
<dbReference type="NCBIfam" id="TIGR00268">
    <property type="entry name" value="ATP-dependent sacrificial sulfur transferase LarE"/>
    <property type="match status" value="1"/>
</dbReference>
<feature type="active site" description="Nucleophile and sulfur donor" evidence="1">
    <location>
        <position position="176"/>
    </location>
</feature>
<proteinExistence type="predicted"/>
<dbReference type="SUPFAM" id="SSF52402">
    <property type="entry name" value="Adenine nucleotide alpha hydrolases-like"/>
    <property type="match status" value="1"/>
</dbReference>
<dbReference type="PANTHER" id="PTHR43169">
    <property type="entry name" value="EXSB FAMILY PROTEIN"/>
    <property type="match status" value="1"/>
</dbReference>
<gene>
    <name evidence="3" type="ORF">Q31b_14370</name>
</gene>
<dbReference type="RefSeq" id="WP_146598958.1">
    <property type="nucleotide sequence ID" value="NZ_SJPY01000002.1"/>
</dbReference>